<dbReference type="PANTHER" id="PTHR46494:SF3">
    <property type="entry name" value="ZINC TRANSPORT PROTEIN ZNTB"/>
    <property type="match status" value="1"/>
</dbReference>
<dbReference type="RefSeq" id="WP_158552262.1">
    <property type="nucleotide sequence ID" value="NZ_CP060636.1"/>
</dbReference>
<evidence type="ECO:0000256" key="7">
    <source>
        <dbReference type="ARBA" id="ARBA00022833"/>
    </source>
</evidence>
<accession>A0A7G9GKX5</accession>
<dbReference type="Proteomes" id="UP000515856">
    <property type="component" value="Chromosome"/>
</dbReference>
<dbReference type="InterPro" id="IPR002523">
    <property type="entry name" value="MgTranspt_CorA/ZnTranspt_ZntB"/>
</dbReference>
<keyword evidence="10" id="KW-0406">Ion transport</keyword>
<dbReference type="SUPFAM" id="SSF144083">
    <property type="entry name" value="Magnesium transport protein CorA, transmembrane region"/>
    <property type="match status" value="1"/>
</dbReference>
<evidence type="ECO:0000256" key="1">
    <source>
        <dbReference type="ARBA" id="ARBA00004651"/>
    </source>
</evidence>
<evidence type="ECO:0000256" key="9">
    <source>
        <dbReference type="ARBA" id="ARBA00022989"/>
    </source>
</evidence>
<keyword evidence="16" id="KW-1185">Reference proteome</keyword>
<dbReference type="CDD" id="cd12826">
    <property type="entry name" value="EcCorA_ZntB-like_u1"/>
    <property type="match status" value="1"/>
</dbReference>
<evidence type="ECO:0000256" key="5">
    <source>
        <dbReference type="ARBA" id="ARBA00022519"/>
    </source>
</evidence>
<feature type="transmembrane region" description="Helical" evidence="14">
    <location>
        <begin position="280"/>
        <end position="300"/>
    </location>
</feature>
<evidence type="ECO:0000256" key="14">
    <source>
        <dbReference type="SAM" id="Phobius"/>
    </source>
</evidence>
<keyword evidence="5" id="KW-0997">Cell inner membrane</keyword>
<proteinExistence type="inferred from homology"/>
<evidence type="ECO:0000256" key="13">
    <source>
        <dbReference type="ARBA" id="ARBA00045497"/>
    </source>
</evidence>
<keyword evidence="11 14" id="KW-0472">Membrane</keyword>
<evidence type="ECO:0000313" key="16">
    <source>
        <dbReference type="Proteomes" id="UP000515856"/>
    </source>
</evidence>
<organism evidence="15 16">
    <name type="scientific">[Eubacterium] hominis</name>
    <dbReference type="NCBI Taxonomy" id="2764325"/>
    <lineage>
        <taxon>Bacteria</taxon>
        <taxon>Bacillati</taxon>
        <taxon>Bacillota</taxon>
        <taxon>Erysipelotrichia</taxon>
        <taxon>Erysipelotrichales</taxon>
        <taxon>Erysipelotrichaceae</taxon>
        <taxon>Amedibacillus</taxon>
    </lineage>
</organism>
<evidence type="ECO:0000256" key="10">
    <source>
        <dbReference type="ARBA" id="ARBA00023065"/>
    </source>
</evidence>
<keyword evidence="3" id="KW-0813">Transport</keyword>
<evidence type="ECO:0000256" key="3">
    <source>
        <dbReference type="ARBA" id="ARBA00022448"/>
    </source>
</evidence>
<comment type="catalytic activity">
    <reaction evidence="12">
        <text>Mg(2+)(in) = Mg(2+)(out)</text>
        <dbReference type="Rhea" id="RHEA:29827"/>
        <dbReference type="ChEBI" id="CHEBI:18420"/>
    </reaction>
</comment>
<protein>
    <submittedName>
        <fullName evidence="15">Magnesium transporter</fullName>
    </submittedName>
</protein>
<dbReference type="PANTHER" id="PTHR46494">
    <property type="entry name" value="CORA FAMILY METAL ION TRANSPORTER (EUROFUNG)"/>
    <property type="match status" value="1"/>
</dbReference>
<evidence type="ECO:0000256" key="12">
    <source>
        <dbReference type="ARBA" id="ARBA00034269"/>
    </source>
</evidence>
<dbReference type="Gene3D" id="1.20.58.340">
    <property type="entry name" value="Magnesium transport protein CorA, transmembrane region"/>
    <property type="match status" value="2"/>
</dbReference>
<dbReference type="SUPFAM" id="SSF143865">
    <property type="entry name" value="CorA soluble domain-like"/>
    <property type="match status" value="1"/>
</dbReference>
<dbReference type="GO" id="GO:0005886">
    <property type="term" value="C:plasma membrane"/>
    <property type="evidence" value="ECO:0007669"/>
    <property type="project" value="UniProtKB-SubCell"/>
</dbReference>
<dbReference type="GO" id="GO:0015095">
    <property type="term" value="F:magnesium ion transmembrane transporter activity"/>
    <property type="evidence" value="ECO:0007669"/>
    <property type="project" value="TreeGrafter"/>
</dbReference>
<dbReference type="AlphaFoldDB" id="A0A7G9GKX5"/>
<dbReference type="InterPro" id="IPR045861">
    <property type="entry name" value="CorA_cytoplasmic_dom"/>
</dbReference>
<dbReference type="InterPro" id="IPR045863">
    <property type="entry name" value="CorA_TM1_TM2"/>
</dbReference>
<evidence type="ECO:0000256" key="4">
    <source>
        <dbReference type="ARBA" id="ARBA00022475"/>
    </source>
</evidence>
<name>A0A7G9GKX5_9FIRM</name>
<keyword evidence="4" id="KW-1003">Cell membrane</keyword>
<reference evidence="15 16" key="1">
    <citation type="submission" date="2020-08" db="EMBL/GenBank/DDBJ databases">
        <authorList>
            <person name="Liu C."/>
            <person name="Sun Q."/>
        </authorList>
    </citation>
    <scope>NUCLEOTIDE SEQUENCE [LARGE SCALE GENOMIC DNA]</scope>
    <source>
        <strain evidence="15 16">NSJ-61</strain>
    </source>
</reference>
<feature type="transmembrane region" description="Helical" evidence="14">
    <location>
        <begin position="245"/>
        <end position="268"/>
    </location>
</feature>
<dbReference type="GO" id="GO:0050897">
    <property type="term" value="F:cobalt ion binding"/>
    <property type="evidence" value="ECO:0007669"/>
    <property type="project" value="TreeGrafter"/>
</dbReference>
<comment type="subcellular location">
    <subcellularLocation>
        <location evidence="1">Cell membrane</location>
        <topology evidence="1">Multi-pass membrane protein</topology>
    </subcellularLocation>
</comment>
<gene>
    <name evidence="15" type="ORF">H9Q80_14555</name>
</gene>
<evidence type="ECO:0000256" key="11">
    <source>
        <dbReference type="ARBA" id="ARBA00023136"/>
    </source>
</evidence>
<dbReference type="KEGG" id="ehn:H9Q80_14555"/>
<dbReference type="GO" id="GO:0015087">
    <property type="term" value="F:cobalt ion transmembrane transporter activity"/>
    <property type="evidence" value="ECO:0007669"/>
    <property type="project" value="TreeGrafter"/>
</dbReference>
<evidence type="ECO:0000256" key="2">
    <source>
        <dbReference type="ARBA" id="ARBA00009765"/>
    </source>
</evidence>
<sequence length="307" mass="36663">MLYEFKEEPVEIKEFDMTQESMKLGIFGKEDLPSLIAQFHFDPVTMEEYNQMNRKPNHKMDSYYGYDFGILHAVHKQESFISIKLGVYITKHMLLIICDNAAMKSEILSDMWHINAHTVSLEHMIATLLHTIVKHHTQMLEDMENDLSTIEEAIMENHMSDFNQKTRPLRSNILYLTHYYEQLLDVCEELLQDENDFFQEEHLHHLRIISDRINRFNGNIHILKDYMVQIQDAYSTQVDMNLNHIMYFFTVITTIFMPLTLIVGWYGMNFHNMPELEWKYGYPFVIVLSIAIVVICFWFFKRKKLLK</sequence>
<dbReference type="FunFam" id="1.20.58.340:FF:000004">
    <property type="entry name" value="Magnesium transport protein CorA"/>
    <property type="match status" value="1"/>
</dbReference>
<dbReference type="Pfam" id="PF01544">
    <property type="entry name" value="CorA"/>
    <property type="match status" value="1"/>
</dbReference>
<keyword evidence="8" id="KW-0460">Magnesium</keyword>
<keyword evidence="9 14" id="KW-1133">Transmembrane helix</keyword>
<comment type="similarity">
    <text evidence="2">Belongs to the CorA metal ion transporter (MIT) (TC 1.A.35) family.</text>
</comment>
<keyword evidence="7" id="KW-0862">Zinc</keyword>
<evidence type="ECO:0000313" key="15">
    <source>
        <dbReference type="EMBL" id="QNM11457.1"/>
    </source>
</evidence>
<dbReference type="EMBL" id="CP060636">
    <property type="protein sequence ID" value="QNM11457.1"/>
    <property type="molecule type" value="Genomic_DNA"/>
</dbReference>
<keyword evidence="6 14" id="KW-0812">Transmembrane</keyword>
<comment type="function">
    <text evidence="13">Mediates influx of magnesium ions. Alternates between open and closed states. Activated by low cytoplasmic Mg(2+) levels. Inactive when cytoplasmic Mg(2+) levels are high.</text>
</comment>
<evidence type="ECO:0000256" key="6">
    <source>
        <dbReference type="ARBA" id="ARBA00022692"/>
    </source>
</evidence>
<dbReference type="GO" id="GO:0000287">
    <property type="term" value="F:magnesium ion binding"/>
    <property type="evidence" value="ECO:0007669"/>
    <property type="project" value="TreeGrafter"/>
</dbReference>
<evidence type="ECO:0000256" key="8">
    <source>
        <dbReference type="ARBA" id="ARBA00022842"/>
    </source>
</evidence>